<protein>
    <submittedName>
        <fullName evidence="1">Uncharacterized protein</fullName>
    </submittedName>
</protein>
<organism evidence="1 2">
    <name type="scientific">Rhododendron molle</name>
    <name type="common">Chinese azalea</name>
    <name type="synonym">Azalea mollis</name>
    <dbReference type="NCBI Taxonomy" id="49168"/>
    <lineage>
        <taxon>Eukaryota</taxon>
        <taxon>Viridiplantae</taxon>
        <taxon>Streptophyta</taxon>
        <taxon>Embryophyta</taxon>
        <taxon>Tracheophyta</taxon>
        <taxon>Spermatophyta</taxon>
        <taxon>Magnoliopsida</taxon>
        <taxon>eudicotyledons</taxon>
        <taxon>Gunneridae</taxon>
        <taxon>Pentapetalae</taxon>
        <taxon>asterids</taxon>
        <taxon>Ericales</taxon>
        <taxon>Ericaceae</taxon>
        <taxon>Ericoideae</taxon>
        <taxon>Rhodoreae</taxon>
        <taxon>Rhododendron</taxon>
    </lineage>
</organism>
<name>A0ACC0MP59_RHOML</name>
<evidence type="ECO:0000313" key="1">
    <source>
        <dbReference type="EMBL" id="KAI8542404.1"/>
    </source>
</evidence>
<comment type="caution">
    <text evidence="1">The sequence shown here is derived from an EMBL/GenBank/DDBJ whole genome shotgun (WGS) entry which is preliminary data.</text>
</comment>
<dbReference type="Proteomes" id="UP001062846">
    <property type="component" value="Chromosome 8"/>
</dbReference>
<keyword evidence="2" id="KW-1185">Reference proteome</keyword>
<reference evidence="1" key="1">
    <citation type="submission" date="2022-02" db="EMBL/GenBank/DDBJ databases">
        <title>Plant Genome Project.</title>
        <authorList>
            <person name="Zhang R.-G."/>
        </authorList>
    </citation>
    <scope>NUCLEOTIDE SEQUENCE</scope>
    <source>
        <strain evidence="1">AT1</strain>
    </source>
</reference>
<gene>
    <name evidence="1" type="ORF">RHMOL_Rhmol08G0136300</name>
</gene>
<sequence>MPDFYVKGEYDLSGFAVGIVKKDSVIDGKNINVGDVLIGLPFSGVHSNGFSLVRSSNQPSYLCRVLVRSGLSLKNQLPGGSIMLGEALMAPTVIYVKQVISYFSSVLDIIGKGGVKGIAHITGGGFTDNIPQVFPEGLGAVGYKDSWVVPPVFKWIQEAGRIEDAEMRWTSNMGIGMVLVVSHEAALRILGDAQGAYTAYRIGEIVSDLFAFCPPCKGAICHSRGLSFMFKALGLSCMTVESDNKEAILLSVFELVLPWEVFALVLDTREQVLSSALKFNWIRRTGNKLARPVAALARRGLIPMKWVSVTSSFLSAIVISDSVLCVPSTIGGLTYKEADVDIDAGSELVRRIAKMALGIGGFGGLFPLDAISMLISLKRCIIIFLCAIQVIKGIVDGCQQSDCTLLGKEVISVTFFRALCNQWQFDMLFRVEHG</sequence>
<accession>A0ACC0MP59</accession>
<proteinExistence type="predicted"/>
<dbReference type="EMBL" id="CM046395">
    <property type="protein sequence ID" value="KAI8542404.1"/>
    <property type="molecule type" value="Genomic_DNA"/>
</dbReference>
<evidence type="ECO:0000313" key="2">
    <source>
        <dbReference type="Proteomes" id="UP001062846"/>
    </source>
</evidence>